<reference evidence="2" key="1">
    <citation type="journal article" date="2019" name="Int. J. Syst. Evol. Microbiol.">
        <title>The Global Catalogue of Microorganisms (GCM) 10K type strain sequencing project: providing services to taxonomists for standard genome sequencing and annotation.</title>
        <authorList>
            <consortium name="The Broad Institute Genomics Platform"/>
            <consortium name="The Broad Institute Genome Sequencing Center for Infectious Disease"/>
            <person name="Wu L."/>
            <person name="Ma J."/>
        </authorList>
    </citation>
    <scope>NUCLEOTIDE SEQUENCE [LARGE SCALE GENOMIC DNA]</scope>
    <source>
        <strain evidence="2">CCM 8930</strain>
    </source>
</reference>
<evidence type="ECO:0000313" key="1">
    <source>
        <dbReference type="EMBL" id="MFC6202152.1"/>
    </source>
</evidence>
<dbReference type="Proteomes" id="UP001596171">
    <property type="component" value="Unassembled WGS sequence"/>
</dbReference>
<keyword evidence="2" id="KW-1185">Reference proteome</keyword>
<dbReference type="RefSeq" id="WP_137615454.1">
    <property type="nucleotide sequence ID" value="NZ_BJDI01000003.1"/>
</dbReference>
<evidence type="ECO:0000313" key="2">
    <source>
        <dbReference type="Proteomes" id="UP001596171"/>
    </source>
</evidence>
<accession>A0ABW1SKC0</accession>
<comment type="caution">
    <text evidence="1">The sequence shown here is derived from an EMBL/GenBank/DDBJ whole genome shotgun (WGS) entry which is preliminary data.</text>
</comment>
<gene>
    <name evidence="1" type="ORF">ACFP1L_09755</name>
</gene>
<dbReference type="EMBL" id="JBHSSE010000018">
    <property type="protein sequence ID" value="MFC6202152.1"/>
    <property type="molecule type" value="Genomic_DNA"/>
</dbReference>
<protein>
    <submittedName>
        <fullName evidence="1">Uncharacterized protein</fullName>
    </submittedName>
</protein>
<name>A0ABW1SKC0_9LACO</name>
<organism evidence="1 2">
    <name type="scientific">Lactiplantibacillus nangangensis</name>
    <dbReference type="NCBI Taxonomy" id="2559917"/>
    <lineage>
        <taxon>Bacteria</taxon>
        <taxon>Bacillati</taxon>
        <taxon>Bacillota</taxon>
        <taxon>Bacilli</taxon>
        <taxon>Lactobacillales</taxon>
        <taxon>Lactobacillaceae</taxon>
        <taxon>Lactiplantibacillus</taxon>
    </lineage>
</organism>
<sequence>MWQYSVQLTGHDFEPTMAWSKDSQAVLAQLKTRADVDLLSWNPTSDASEIYAQYSLDELVTRIDHTVYARLLEKMAQIMAETGQDFPPSLQRQWYLVGYLAVLSHQALINAAAALLGLTALTLKTPPMALPQAANQQLRGLTDQARCWLMAAQITDLQLLATTRPLRKLLSQLLTQADQLDYCCVSGQSYGWQLANDAYWLSQVERPTFDLTQLTSPVAYQLIRAAYLERKLG</sequence>
<proteinExistence type="predicted"/>